<keyword evidence="2" id="KW-0547">Nucleotide-binding</keyword>
<evidence type="ECO:0000256" key="1">
    <source>
        <dbReference type="ARBA" id="ARBA00022679"/>
    </source>
</evidence>
<proteinExistence type="predicted"/>
<dbReference type="GO" id="GO:0005524">
    <property type="term" value="F:ATP binding"/>
    <property type="evidence" value="ECO:0007669"/>
    <property type="project" value="UniProtKB-KW"/>
</dbReference>
<dbReference type="AlphaFoldDB" id="A0A918GF99"/>
<organism evidence="6 7">
    <name type="scientific">Actinokineospora fastidiosa</name>
    <dbReference type="NCBI Taxonomy" id="1816"/>
    <lineage>
        <taxon>Bacteria</taxon>
        <taxon>Bacillati</taxon>
        <taxon>Actinomycetota</taxon>
        <taxon>Actinomycetes</taxon>
        <taxon>Pseudonocardiales</taxon>
        <taxon>Pseudonocardiaceae</taxon>
        <taxon>Actinokineospora</taxon>
    </lineage>
</organism>
<dbReference type="EMBL" id="BMRB01000002">
    <property type="protein sequence ID" value="GGS32399.1"/>
    <property type="molecule type" value="Genomic_DNA"/>
</dbReference>
<dbReference type="Pfam" id="PF18085">
    <property type="entry name" value="Mak_N_cap"/>
    <property type="match status" value="1"/>
</dbReference>
<evidence type="ECO:0000256" key="4">
    <source>
        <dbReference type="ARBA" id="ARBA00022840"/>
    </source>
</evidence>
<feature type="domain" description="Maltokinase N-terminal cap" evidence="5">
    <location>
        <begin position="44"/>
        <end position="127"/>
    </location>
</feature>
<reference evidence="6" key="2">
    <citation type="submission" date="2020-09" db="EMBL/GenBank/DDBJ databases">
        <authorList>
            <person name="Sun Q."/>
            <person name="Ohkuma M."/>
        </authorList>
    </citation>
    <scope>NUCLEOTIDE SEQUENCE</scope>
    <source>
        <strain evidence="6">JCM 3276</strain>
    </source>
</reference>
<accession>A0A918GF99</accession>
<name>A0A918GF99_9PSEU</name>
<dbReference type="InterPro" id="IPR040999">
    <property type="entry name" value="Mak_N_cap"/>
</dbReference>
<comment type="caution">
    <text evidence="6">The sequence shown here is derived from an EMBL/GenBank/DDBJ whole genome shotgun (WGS) entry which is preliminary data.</text>
</comment>
<evidence type="ECO:0000256" key="3">
    <source>
        <dbReference type="ARBA" id="ARBA00022777"/>
    </source>
</evidence>
<evidence type="ECO:0000313" key="7">
    <source>
        <dbReference type="Proteomes" id="UP000660680"/>
    </source>
</evidence>
<gene>
    <name evidence="6" type="ORF">GCM10010171_27930</name>
</gene>
<keyword evidence="7" id="KW-1185">Reference proteome</keyword>
<keyword evidence="4" id="KW-0067">ATP-binding</keyword>
<dbReference type="GO" id="GO:0016301">
    <property type="term" value="F:kinase activity"/>
    <property type="evidence" value="ECO:0007669"/>
    <property type="project" value="UniProtKB-KW"/>
</dbReference>
<sequence>MFSPHPTAFRAATGQLGNALIGRVRRVAVGATLTPHFREFLPPWLARQPWCRAGPDAALRPVGYFRFEDPAGRVGIETHLLTDGSEVYHVPMTFRGEPGPGMPAAALIATADHSVLGTRWIYDGEADPLWRERLLDLVWTNGVTDPGSGALAARARGELRVPGSARTAAVRVRLVRVPVPGAPALGPDAIGVVTGTWQAGEQASVSGCLAVITAD</sequence>
<evidence type="ECO:0000313" key="6">
    <source>
        <dbReference type="EMBL" id="GGS32399.1"/>
    </source>
</evidence>
<keyword evidence="3" id="KW-0418">Kinase</keyword>
<dbReference type="Proteomes" id="UP000660680">
    <property type="component" value="Unassembled WGS sequence"/>
</dbReference>
<protein>
    <recommendedName>
        <fullName evidence="5">Maltokinase N-terminal cap domain-containing protein</fullName>
    </recommendedName>
</protein>
<evidence type="ECO:0000256" key="2">
    <source>
        <dbReference type="ARBA" id="ARBA00022741"/>
    </source>
</evidence>
<evidence type="ECO:0000259" key="5">
    <source>
        <dbReference type="Pfam" id="PF18085"/>
    </source>
</evidence>
<keyword evidence="1" id="KW-0808">Transferase</keyword>
<reference evidence="6" key="1">
    <citation type="journal article" date="2014" name="Int. J. Syst. Evol. Microbiol.">
        <title>Complete genome sequence of Corynebacterium casei LMG S-19264T (=DSM 44701T), isolated from a smear-ripened cheese.</title>
        <authorList>
            <consortium name="US DOE Joint Genome Institute (JGI-PGF)"/>
            <person name="Walter F."/>
            <person name="Albersmeier A."/>
            <person name="Kalinowski J."/>
            <person name="Ruckert C."/>
        </authorList>
    </citation>
    <scope>NUCLEOTIDE SEQUENCE</scope>
    <source>
        <strain evidence="6">JCM 3276</strain>
    </source>
</reference>